<evidence type="ECO:0000313" key="3">
    <source>
        <dbReference type="EMBL" id="MDY5154844.1"/>
    </source>
</evidence>
<feature type="transmembrane region" description="Helical" evidence="1">
    <location>
        <begin position="402"/>
        <end position="421"/>
    </location>
</feature>
<evidence type="ECO:0000256" key="1">
    <source>
        <dbReference type="SAM" id="Phobius"/>
    </source>
</evidence>
<protein>
    <submittedName>
        <fullName evidence="3">LssY C-terminal domain-containing protein</fullName>
    </submittedName>
</protein>
<feature type="transmembrane region" description="Helical" evidence="1">
    <location>
        <begin position="427"/>
        <end position="449"/>
    </location>
</feature>
<feature type="transmembrane region" description="Helical" evidence="1">
    <location>
        <begin position="350"/>
        <end position="370"/>
    </location>
</feature>
<dbReference type="InterPro" id="IPR025902">
    <property type="entry name" value="LssY-like-C_dom"/>
</dbReference>
<feature type="transmembrane region" description="Helical" evidence="1">
    <location>
        <begin position="376"/>
        <end position="395"/>
    </location>
</feature>
<comment type="caution">
    <text evidence="3">The sequence shown here is derived from an EMBL/GenBank/DDBJ whole genome shotgun (WGS) entry which is preliminary data.</text>
</comment>
<feature type="transmembrane region" description="Helical" evidence="1">
    <location>
        <begin position="77"/>
        <end position="95"/>
    </location>
</feature>
<evidence type="ECO:0000259" key="2">
    <source>
        <dbReference type="Pfam" id="PF14067"/>
    </source>
</evidence>
<sequence>MDKRRDMHGTTGRISTRADHRWPVPAKQPVYEQRPLVKRRRFFPLYAIFSTLFIGLAVAYSLWLAGLLLVRGIPGDPWWWLHIIAFWVIGSYVAFPRLHQIFSLLYVPNYFIGRTKTVDGVLGDPVNIAWEGDAEDIHAVMHKAGWSLADPVSLSSAWKIVVSSLFRRSYPNAPVSDLYLFGRKQDFAYQIEVGGNANRRHHIRFWRCPEDWRLPGGARVTWLAAATFDRSVGLSIFTGQVTHKVDPYVDAERDFVIGTVRYGYPESQVFLLKHYFDAYHSRNGGGDEFHTDGDLPILDVSGACQALEFDMEKSVPNRLSGGQIIRDTVRGKLSATDAVKEATHHATPPISLSIIFALMCYGLVIGIVDAENSREMWVGVLLQLGFMMILTGISLRSRFCWVVFLIVESTSTCINLIVASSSRLENLVPAGISVLIVLIVTAPKVRYWITEKKGEPRVKLAPLPM</sequence>
<reference evidence="3" key="1">
    <citation type="submission" date="2023-10" db="EMBL/GenBank/DDBJ databases">
        <title>Whole Genome based description of the genera Actinobaculum and Actinotignum reveals a complex phylogenetic relationship within the species included in the genus Actinotignum.</title>
        <authorList>
            <person name="Jensen C.S."/>
            <person name="Dargis R."/>
            <person name="Kemp M."/>
            <person name="Christensen J.J."/>
        </authorList>
    </citation>
    <scope>NUCLEOTIDE SEQUENCE</scope>
    <source>
        <strain evidence="3">SLA_B511</strain>
    </source>
</reference>
<dbReference type="AlphaFoldDB" id="A0AAW9HVH6"/>
<organism evidence="3 4">
    <name type="scientific">Actinotignum urinale</name>
    <dbReference type="NCBI Taxonomy" id="190146"/>
    <lineage>
        <taxon>Bacteria</taxon>
        <taxon>Bacillati</taxon>
        <taxon>Actinomycetota</taxon>
        <taxon>Actinomycetes</taxon>
        <taxon>Actinomycetales</taxon>
        <taxon>Actinomycetaceae</taxon>
        <taxon>Actinotignum</taxon>
    </lineage>
</organism>
<accession>A0AAW9HVH6</accession>
<name>A0AAW9HVH6_9ACTO</name>
<proteinExistence type="predicted"/>
<keyword evidence="1" id="KW-1133">Transmembrane helix</keyword>
<dbReference type="RefSeq" id="WP_320756452.1">
    <property type="nucleotide sequence ID" value="NZ_JAWNGC010000003.1"/>
</dbReference>
<feature type="transmembrane region" description="Helical" evidence="1">
    <location>
        <begin position="43"/>
        <end position="65"/>
    </location>
</feature>
<evidence type="ECO:0000313" key="4">
    <source>
        <dbReference type="Proteomes" id="UP001281731"/>
    </source>
</evidence>
<gene>
    <name evidence="3" type="ORF">R6G80_03770</name>
</gene>
<dbReference type="Pfam" id="PF14067">
    <property type="entry name" value="LssY_C"/>
    <property type="match status" value="1"/>
</dbReference>
<dbReference type="Proteomes" id="UP001281731">
    <property type="component" value="Unassembled WGS sequence"/>
</dbReference>
<keyword evidence="1" id="KW-0812">Transmembrane</keyword>
<keyword evidence="1" id="KW-0472">Membrane</keyword>
<feature type="domain" description="LssY-like C-terminal" evidence="2">
    <location>
        <begin position="106"/>
        <end position="295"/>
    </location>
</feature>
<dbReference type="EMBL" id="JAWNGC010000003">
    <property type="protein sequence ID" value="MDY5154844.1"/>
    <property type="molecule type" value="Genomic_DNA"/>
</dbReference>